<dbReference type="EMBL" id="JACRIW010000028">
    <property type="protein sequence ID" value="MBI5168511.1"/>
    <property type="molecule type" value="Genomic_DNA"/>
</dbReference>
<evidence type="ECO:0000313" key="3">
    <source>
        <dbReference type="Proteomes" id="UP000696931"/>
    </source>
</evidence>
<comment type="caution">
    <text evidence="2">The sequence shown here is derived from an EMBL/GenBank/DDBJ whole genome shotgun (WGS) entry which is preliminary data.</text>
</comment>
<protein>
    <submittedName>
        <fullName evidence="2">Uncharacterized protein</fullName>
    </submittedName>
</protein>
<gene>
    <name evidence="2" type="ORF">HZA61_03385</name>
</gene>
<dbReference type="AlphaFoldDB" id="A0A933S9M0"/>
<accession>A0A933S9M0</accession>
<proteinExistence type="predicted"/>
<reference evidence="2" key="1">
    <citation type="submission" date="2020-07" db="EMBL/GenBank/DDBJ databases">
        <title>Huge and variable diversity of episymbiotic CPR bacteria and DPANN archaea in groundwater ecosystems.</title>
        <authorList>
            <person name="He C.Y."/>
            <person name="Keren R."/>
            <person name="Whittaker M."/>
            <person name="Farag I.F."/>
            <person name="Doudna J."/>
            <person name="Cate J.H.D."/>
            <person name="Banfield J.F."/>
        </authorList>
    </citation>
    <scope>NUCLEOTIDE SEQUENCE</scope>
    <source>
        <strain evidence="2">NC_groundwater_1813_Pr3_B-0.1um_71_17</strain>
    </source>
</reference>
<dbReference type="Proteomes" id="UP000696931">
    <property type="component" value="Unassembled WGS sequence"/>
</dbReference>
<feature type="region of interest" description="Disordered" evidence="1">
    <location>
        <begin position="45"/>
        <end position="66"/>
    </location>
</feature>
<evidence type="ECO:0000313" key="2">
    <source>
        <dbReference type="EMBL" id="MBI5168511.1"/>
    </source>
</evidence>
<sequence>MDQVLGIAKALIIAAFQKEPPVKPVVINSRGDVILQPDEFEHLPPESAKSIVYGPTGSSEARSHQS</sequence>
<name>A0A933S9M0_UNCEI</name>
<organism evidence="2 3">
    <name type="scientific">Eiseniibacteriota bacterium</name>
    <dbReference type="NCBI Taxonomy" id="2212470"/>
    <lineage>
        <taxon>Bacteria</taxon>
        <taxon>Candidatus Eiseniibacteriota</taxon>
    </lineage>
</organism>
<evidence type="ECO:0000256" key="1">
    <source>
        <dbReference type="SAM" id="MobiDB-lite"/>
    </source>
</evidence>